<evidence type="ECO:0000313" key="6">
    <source>
        <dbReference type="EMBL" id="CBL27855.1"/>
    </source>
</evidence>
<dbReference type="GO" id="GO:0005524">
    <property type="term" value="F:ATP binding"/>
    <property type="evidence" value="ECO:0007669"/>
    <property type="project" value="UniProtKB-KW"/>
</dbReference>
<dbReference type="RefSeq" id="WP_015556002.1">
    <property type="nucleotide sequence ID" value="NC_021038.1"/>
</dbReference>
<dbReference type="GO" id="GO:0015833">
    <property type="term" value="P:peptide transport"/>
    <property type="evidence" value="ECO:0007669"/>
    <property type="project" value="InterPro"/>
</dbReference>
<dbReference type="AlphaFoldDB" id="A0AB94IVS9"/>
<dbReference type="InterPro" id="IPR003593">
    <property type="entry name" value="AAA+_ATPase"/>
</dbReference>
<protein>
    <submittedName>
        <fullName evidence="6">Oligopeptide/dipeptide ABC transporter, ATP-binding protein, C-terminal domain</fullName>
    </submittedName>
</protein>
<comment type="similarity">
    <text evidence="1">Belongs to the ABC transporter superfamily.</text>
</comment>
<dbReference type="InterPro" id="IPR027417">
    <property type="entry name" value="P-loop_NTPase"/>
</dbReference>
<organism evidence="6 7">
    <name type="scientific">Fretibacterium fastidiosum</name>
    <dbReference type="NCBI Taxonomy" id="651822"/>
    <lineage>
        <taxon>Bacteria</taxon>
        <taxon>Thermotogati</taxon>
        <taxon>Synergistota</taxon>
        <taxon>Synergistia</taxon>
        <taxon>Synergistales</taxon>
        <taxon>Aminobacteriaceae</taxon>
        <taxon>Fretibacterium</taxon>
    </lineage>
</organism>
<dbReference type="PROSITE" id="PS00211">
    <property type="entry name" value="ABC_TRANSPORTER_1"/>
    <property type="match status" value="1"/>
</dbReference>
<feature type="domain" description="ABC transporter" evidence="5">
    <location>
        <begin position="12"/>
        <end position="257"/>
    </location>
</feature>
<evidence type="ECO:0000256" key="2">
    <source>
        <dbReference type="ARBA" id="ARBA00022448"/>
    </source>
</evidence>
<dbReference type="GO" id="GO:0016887">
    <property type="term" value="F:ATP hydrolysis activity"/>
    <property type="evidence" value="ECO:0007669"/>
    <property type="project" value="InterPro"/>
</dbReference>
<gene>
    <name evidence="6" type="ORF">SY1_03910</name>
</gene>
<dbReference type="CDD" id="cd03257">
    <property type="entry name" value="ABC_NikE_OppD_transporters"/>
    <property type="match status" value="1"/>
</dbReference>
<evidence type="ECO:0000313" key="7">
    <source>
        <dbReference type="Proteomes" id="UP000008957"/>
    </source>
</evidence>
<reference evidence="6 7" key="2">
    <citation type="submission" date="2010-03" db="EMBL/GenBank/DDBJ databases">
        <authorList>
            <person name="Pajon A."/>
        </authorList>
    </citation>
    <scope>NUCLEOTIDE SEQUENCE [LARGE SCALE GENOMIC DNA]</scope>
    <source>
        <strain evidence="6 7">SGP1</strain>
    </source>
</reference>
<dbReference type="PANTHER" id="PTHR43776:SF7">
    <property type="entry name" value="D,D-DIPEPTIDE TRANSPORT ATP-BINDING PROTEIN DDPF-RELATED"/>
    <property type="match status" value="1"/>
</dbReference>
<keyword evidence="2" id="KW-0813">Transport</keyword>
<dbReference type="Pfam" id="PF00005">
    <property type="entry name" value="ABC_tran"/>
    <property type="match status" value="1"/>
</dbReference>
<dbReference type="FunFam" id="3.40.50.300:FF:000016">
    <property type="entry name" value="Oligopeptide ABC transporter ATP-binding component"/>
    <property type="match status" value="1"/>
</dbReference>
<accession>A0AB94IVS9</accession>
<proteinExistence type="inferred from homology"/>
<evidence type="ECO:0000256" key="3">
    <source>
        <dbReference type="ARBA" id="ARBA00022741"/>
    </source>
</evidence>
<dbReference type="Gene3D" id="3.40.50.300">
    <property type="entry name" value="P-loop containing nucleotide triphosphate hydrolases"/>
    <property type="match status" value="1"/>
</dbReference>
<dbReference type="KEGG" id="sbr:SY1_03910"/>
<dbReference type="SMART" id="SM00382">
    <property type="entry name" value="AAA"/>
    <property type="match status" value="1"/>
</dbReference>
<dbReference type="InterPro" id="IPR017871">
    <property type="entry name" value="ABC_transporter-like_CS"/>
</dbReference>
<dbReference type="PROSITE" id="PS50893">
    <property type="entry name" value="ABC_TRANSPORTER_2"/>
    <property type="match status" value="1"/>
</dbReference>
<dbReference type="GO" id="GO:0055085">
    <property type="term" value="P:transmembrane transport"/>
    <property type="evidence" value="ECO:0007669"/>
    <property type="project" value="UniProtKB-ARBA"/>
</dbReference>
<sequence length="330" mass="36863">MTQTTRGRVPLLRVERLCRYFRLPGGRTLKAVDDVSFEVFRGETLGLVGESGCGKSTLGRTVLGLHPATSGSVLFDGLDVHAARGADRLRFKKRAQIVLQNPYASLNPRMTVGDIVAEGLDAHRLCRDKEEREERVCRLLTRMGLRPEFRSRYPHEFSGGQCQRIGIARALAVEPEFLVCDEPISALDVSIQAQIVNLLVDLREDLGLTSLFIAHDLAVVRHISDRVGVLYLGALVELAETDRLYGEPLHPYTRALLSSIPDVDPDNPMNARRVRLKGEVGSPIDFQCGCRFAPRCPQAEERCRQFRPELREVSPGHLVACHREEPFAGY</sequence>
<name>A0AB94IVS9_9BACT</name>
<dbReference type="InterPro" id="IPR003439">
    <property type="entry name" value="ABC_transporter-like_ATP-bd"/>
</dbReference>
<keyword evidence="4 6" id="KW-0067">ATP-binding</keyword>
<evidence type="ECO:0000256" key="4">
    <source>
        <dbReference type="ARBA" id="ARBA00022840"/>
    </source>
</evidence>
<evidence type="ECO:0000259" key="5">
    <source>
        <dbReference type="PROSITE" id="PS50893"/>
    </source>
</evidence>
<dbReference type="SUPFAM" id="SSF52540">
    <property type="entry name" value="P-loop containing nucleoside triphosphate hydrolases"/>
    <property type="match status" value="1"/>
</dbReference>
<dbReference type="NCBIfam" id="TIGR01727">
    <property type="entry name" value="oligo_HPY"/>
    <property type="match status" value="1"/>
</dbReference>
<dbReference type="EMBL" id="FP929056">
    <property type="protein sequence ID" value="CBL27855.1"/>
    <property type="molecule type" value="Genomic_DNA"/>
</dbReference>
<keyword evidence="7" id="KW-1185">Reference proteome</keyword>
<reference evidence="7" key="1">
    <citation type="submission" date="2010-03" db="EMBL/GenBank/DDBJ databases">
        <title>The genome sequence of Synergistetes sp. SGP1.</title>
        <authorList>
            <consortium name="metaHIT consortium -- http://www.metahit.eu/"/>
            <person name="Pajon A."/>
            <person name="Turner K."/>
            <person name="Parkhill J."/>
            <person name="Wade W."/>
            <person name="Vartoukian S."/>
        </authorList>
    </citation>
    <scope>NUCLEOTIDE SEQUENCE [LARGE SCALE GENOMIC DNA]</scope>
    <source>
        <strain evidence="7">SGP1</strain>
    </source>
</reference>
<dbReference type="Proteomes" id="UP000008957">
    <property type="component" value="Chromosome"/>
</dbReference>
<dbReference type="PANTHER" id="PTHR43776">
    <property type="entry name" value="TRANSPORT ATP-BINDING PROTEIN"/>
    <property type="match status" value="1"/>
</dbReference>
<keyword evidence="3" id="KW-0547">Nucleotide-binding</keyword>
<dbReference type="InterPro" id="IPR050319">
    <property type="entry name" value="ABC_transp_ATP-bind"/>
</dbReference>
<dbReference type="Pfam" id="PF08352">
    <property type="entry name" value="oligo_HPY"/>
    <property type="match status" value="1"/>
</dbReference>
<dbReference type="InterPro" id="IPR013563">
    <property type="entry name" value="Oligopep_ABC_C"/>
</dbReference>
<evidence type="ECO:0000256" key="1">
    <source>
        <dbReference type="ARBA" id="ARBA00005417"/>
    </source>
</evidence>